<dbReference type="Proteomes" id="UP001215598">
    <property type="component" value="Unassembled WGS sequence"/>
</dbReference>
<proteinExistence type="predicted"/>
<feature type="transmembrane region" description="Helical" evidence="2">
    <location>
        <begin position="92"/>
        <end position="113"/>
    </location>
</feature>
<name>A0AAD7MD09_9AGAR</name>
<reference evidence="3" key="1">
    <citation type="submission" date="2023-03" db="EMBL/GenBank/DDBJ databases">
        <title>Massive genome expansion in bonnet fungi (Mycena s.s.) driven by repeated elements and novel gene families across ecological guilds.</title>
        <authorList>
            <consortium name="Lawrence Berkeley National Laboratory"/>
            <person name="Harder C.B."/>
            <person name="Miyauchi S."/>
            <person name="Viragh M."/>
            <person name="Kuo A."/>
            <person name="Thoen E."/>
            <person name="Andreopoulos B."/>
            <person name="Lu D."/>
            <person name="Skrede I."/>
            <person name="Drula E."/>
            <person name="Henrissat B."/>
            <person name="Morin E."/>
            <person name="Kohler A."/>
            <person name="Barry K."/>
            <person name="LaButti K."/>
            <person name="Morin E."/>
            <person name="Salamov A."/>
            <person name="Lipzen A."/>
            <person name="Mereny Z."/>
            <person name="Hegedus B."/>
            <person name="Baldrian P."/>
            <person name="Stursova M."/>
            <person name="Weitz H."/>
            <person name="Taylor A."/>
            <person name="Grigoriev I.V."/>
            <person name="Nagy L.G."/>
            <person name="Martin F."/>
            <person name="Kauserud H."/>
        </authorList>
    </citation>
    <scope>NUCLEOTIDE SEQUENCE</scope>
    <source>
        <strain evidence="3">CBHHK182m</strain>
    </source>
</reference>
<gene>
    <name evidence="3" type="ORF">B0H16DRAFT_1900600</name>
</gene>
<dbReference type="EMBL" id="JARKIB010000395">
    <property type="protein sequence ID" value="KAJ7711469.1"/>
    <property type="molecule type" value="Genomic_DNA"/>
</dbReference>
<evidence type="ECO:0000256" key="2">
    <source>
        <dbReference type="SAM" id="Phobius"/>
    </source>
</evidence>
<keyword evidence="4" id="KW-1185">Reference proteome</keyword>
<feature type="transmembrane region" description="Helical" evidence="2">
    <location>
        <begin position="239"/>
        <end position="258"/>
    </location>
</feature>
<comment type="caution">
    <text evidence="3">The sequence shown here is derived from an EMBL/GenBank/DDBJ whole genome shotgun (WGS) entry which is preliminary data.</text>
</comment>
<feature type="transmembrane region" description="Helical" evidence="2">
    <location>
        <begin position="133"/>
        <end position="158"/>
    </location>
</feature>
<keyword evidence="2" id="KW-1133">Transmembrane helix</keyword>
<feature type="transmembrane region" description="Helical" evidence="2">
    <location>
        <begin position="21"/>
        <end position="42"/>
    </location>
</feature>
<feature type="transmembrane region" description="Helical" evidence="2">
    <location>
        <begin position="204"/>
        <end position="227"/>
    </location>
</feature>
<evidence type="ECO:0000256" key="1">
    <source>
        <dbReference type="SAM" id="MobiDB-lite"/>
    </source>
</evidence>
<evidence type="ECO:0000313" key="4">
    <source>
        <dbReference type="Proteomes" id="UP001215598"/>
    </source>
</evidence>
<evidence type="ECO:0000313" key="3">
    <source>
        <dbReference type="EMBL" id="KAJ7711469.1"/>
    </source>
</evidence>
<sequence>MNYTVDSGLFDHNWFVFSEDVIIACIEGVYIVLFILAVYTLARRKSAGKKLLLGYTWAMAIFGTVQLVLCLVQASIAARFVEVLVKTSQSELLLLSMSLTTAQMMILAGNNLVTDTLLLYRCFVIWGSDWRPVVLPAVLMACTFVAGCVDNLVAVPAAMFRLPYIFAVLTNLVLVALIGGRIWYIRQDTRLVVRDELRKQYDTVIAMILESGAMYFVVLVLLAIFATDPSGATFDILESIAMHTVNIAPTLIIVRVGLGQNIQDTGKTHLAEEARNTPPQPRVDFSAHRTRSPIPPVFDIKASEDALTP</sequence>
<keyword evidence="2" id="KW-0812">Transmembrane</keyword>
<dbReference type="AlphaFoldDB" id="A0AAD7MD09"/>
<organism evidence="3 4">
    <name type="scientific">Mycena metata</name>
    <dbReference type="NCBI Taxonomy" id="1033252"/>
    <lineage>
        <taxon>Eukaryota</taxon>
        <taxon>Fungi</taxon>
        <taxon>Dikarya</taxon>
        <taxon>Basidiomycota</taxon>
        <taxon>Agaricomycotina</taxon>
        <taxon>Agaricomycetes</taxon>
        <taxon>Agaricomycetidae</taxon>
        <taxon>Agaricales</taxon>
        <taxon>Marasmiineae</taxon>
        <taxon>Mycenaceae</taxon>
        <taxon>Mycena</taxon>
    </lineage>
</organism>
<feature type="region of interest" description="Disordered" evidence="1">
    <location>
        <begin position="273"/>
        <end position="309"/>
    </location>
</feature>
<protein>
    <submittedName>
        <fullName evidence="3">Uncharacterized protein</fullName>
    </submittedName>
</protein>
<feature type="transmembrane region" description="Helical" evidence="2">
    <location>
        <begin position="54"/>
        <end position="80"/>
    </location>
</feature>
<feature type="transmembrane region" description="Helical" evidence="2">
    <location>
        <begin position="164"/>
        <end position="184"/>
    </location>
</feature>
<keyword evidence="2" id="KW-0472">Membrane</keyword>
<accession>A0AAD7MD09</accession>